<dbReference type="EMBL" id="BAABJX010000029">
    <property type="protein sequence ID" value="GAA4834418.1"/>
    <property type="molecule type" value="Genomic_DNA"/>
</dbReference>
<evidence type="ECO:0000313" key="3">
    <source>
        <dbReference type="Proteomes" id="UP001500298"/>
    </source>
</evidence>
<dbReference type="Proteomes" id="UP001500298">
    <property type="component" value="Unassembled WGS sequence"/>
</dbReference>
<accession>A0ABP9D9R2</accession>
<feature type="transmembrane region" description="Helical" evidence="1">
    <location>
        <begin position="120"/>
        <end position="143"/>
    </location>
</feature>
<keyword evidence="1" id="KW-0472">Membrane</keyword>
<feature type="transmembrane region" description="Helical" evidence="1">
    <location>
        <begin position="51"/>
        <end position="73"/>
    </location>
</feature>
<keyword evidence="1" id="KW-1133">Transmembrane helix</keyword>
<protein>
    <recommendedName>
        <fullName evidence="4">Fluoroquinolone transporter permease</fullName>
    </recommendedName>
</protein>
<sequence length="232" mass="26373">MTLALADFKIIFRDPSLKSFLVLPVLLFALILWGVPALVDNYPFLEPYLPVFLVVAVVENTQMFSFITTMVLIDEKETNVAPIYGVVPLKKWEYLLSRFLIPYLFTALLNIILFEVQPFYTIHWIDGVGLSLLTALIVPVYALSVNAIVKNRMEGMVYIKAFNMLVLLPIAAFFIPEEWRMFFGVLPTHWVFQGVEAVTQGVSIALYMGVGVVFFVGLLWGVAKVFIRKHFV</sequence>
<proteinExistence type="predicted"/>
<evidence type="ECO:0000313" key="2">
    <source>
        <dbReference type="EMBL" id="GAA4834418.1"/>
    </source>
</evidence>
<organism evidence="2 3">
    <name type="scientific">Algivirga pacifica</name>
    <dbReference type="NCBI Taxonomy" id="1162670"/>
    <lineage>
        <taxon>Bacteria</taxon>
        <taxon>Pseudomonadati</taxon>
        <taxon>Bacteroidota</taxon>
        <taxon>Cytophagia</taxon>
        <taxon>Cytophagales</taxon>
        <taxon>Flammeovirgaceae</taxon>
        <taxon>Algivirga</taxon>
    </lineage>
</organism>
<name>A0ABP9D9R2_9BACT</name>
<evidence type="ECO:0008006" key="4">
    <source>
        <dbReference type="Google" id="ProtNLM"/>
    </source>
</evidence>
<gene>
    <name evidence="2" type="ORF">GCM10023331_19590</name>
</gene>
<feature type="transmembrane region" description="Helical" evidence="1">
    <location>
        <begin position="204"/>
        <end position="227"/>
    </location>
</feature>
<comment type="caution">
    <text evidence="2">The sequence shown here is derived from an EMBL/GenBank/DDBJ whole genome shotgun (WGS) entry which is preliminary data.</text>
</comment>
<reference evidence="3" key="1">
    <citation type="journal article" date="2019" name="Int. J. Syst. Evol. Microbiol.">
        <title>The Global Catalogue of Microorganisms (GCM) 10K type strain sequencing project: providing services to taxonomists for standard genome sequencing and annotation.</title>
        <authorList>
            <consortium name="The Broad Institute Genomics Platform"/>
            <consortium name="The Broad Institute Genome Sequencing Center for Infectious Disease"/>
            <person name="Wu L."/>
            <person name="Ma J."/>
        </authorList>
    </citation>
    <scope>NUCLEOTIDE SEQUENCE [LARGE SCALE GENOMIC DNA]</scope>
    <source>
        <strain evidence="3">JCM 18326</strain>
    </source>
</reference>
<feature type="transmembrane region" description="Helical" evidence="1">
    <location>
        <begin position="155"/>
        <end position="175"/>
    </location>
</feature>
<keyword evidence="3" id="KW-1185">Reference proteome</keyword>
<feature type="transmembrane region" description="Helical" evidence="1">
    <location>
        <begin position="94"/>
        <end position="114"/>
    </location>
</feature>
<feature type="transmembrane region" description="Helical" evidence="1">
    <location>
        <begin position="20"/>
        <end position="39"/>
    </location>
</feature>
<keyword evidence="1" id="KW-0812">Transmembrane</keyword>
<evidence type="ECO:0000256" key="1">
    <source>
        <dbReference type="SAM" id="Phobius"/>
    </source>
</evidence>